<sequence>MDGPSENVRYPSGERVPAARPRCPVCILTCRCLHTPPIIRRVGNWLIKNFLNVEHIDLDLKHFFLFNFHAGIFLFPRGSGGPFPERIGRAKNVRRGKLTVNTIEEKMAALARLMNAIALQNEFNDGSVTMKEVMAEALDVRNSTLLDSIDEKASRVAVKAVKTVDLITARSAQTINETTEKLSKVVLLGNSTSHSSSISQMFSSLNDFNTDLDTISSRVVQISQSLNNLSQEIHSSNPNLKMGVKHYSDFIGPFIVLHDSNVKNLQENIGIQKFENSLEDLRSFVVDFEQYQLLTSEIFLNNLQTSLNSLLSSISTIKSWLDAKNKHHAIKMLDDINTILAPSVFGYDKNLLIGFPNGSKDLATLFENLEEDWIKRVLNGGKPVSELLKVLEPMKKFQSQLSSLKKISIEWDRETYANTTRKSLISLRIINKANPVDVSDSLSKVNATFVNLGSIVDVNSTVLDEFNQLLNSSEPLTSFKTQLAGFLDAPEIAQFSIQDLKEISSSEGRLKNDKDKFKFVKKELNISKYSQNLEFFQNQLDLLVSAKYATTVYFKTIVEFNSTITDTIVANIRSLIEILQNVKSEIAAVENFVKLLNSLPSLSEKEHKVIDGISDFLVSVKSKMNESKLLEENLQLEMKETGFLHRFSGFPSARNLTSQLAYTERTLHFFQREDLNQAFQNLATNGEKLAELIESLSANEKQLVGPGWSDISSLNKSLSSLLPVIKSLPLNSTLPESNLTSFGKSLLFLDANKIPEFNFSSMVSAINYLKSSRVGQSEKVLNAEQSLIKLEGLQYASMRQNDTLGTLLRQADNFFTTFFSKTPDEMSLWPIVLAVLGVLAVMCVLCVWLGFCKKWSQLDDKLSTSPTEPTINKDPVVQEVVDNPTDNEVAGQTDNCVDPLPEGNEEKQNTTNPEASGEAEKVVNKKNDETETVESTQFDMSSPLPENVTLDKVWYDPAQNEMYDIGTDVDSVEASMSTRGSTTEEKPIENNRAQGVVNNNSADRNVASSSGTTSKLTAKSSEGPAQ</sequence>
<accession>A0A8R1IDK7</accession>
<feature type="compositionally biased region" description="Polar residues" evidence="1">
    <location>
        <begin position="991"/>
        <end position="1020"/>
    </location>
</feature>
<protein>
    <submittedName>
        <fullName evidence="4">WSN domain-containing protein</fullName>
    </submittedName>
</protein>
<dbReference type="Proteomes" id="UP000005237">
    <property type="component" value="Unassembled WGS sequence"/>
</dbReference>
<evidence type="ECO:0000256" key="1">
    <source>
        <dbReference type="SAM" id="MobiDB-lite"/>
    </source>
</evidence>
<dbReference type="InterPro" id="IPR003125">
    <property type="entry name" value="WSN"/>
</dbReference>
<evidence type="ECO:0000259" key="3">
    <source>
        <dbReference type="SMART" id="SM00453"/>
    </source>
</evidence>
<reference evidence="5" key="1">
    <citation type="submission" date="2010-08" db="EMBL/GenBank/DDBJ databases">
        <authorList>
            <consortium name="Caenorhabditis japonica Sequencing Consortium"/>
            <person name="Wilson R.K."/>
        </authorList>
    </citation>
    <scope>NUCLEOTIDE SEQUENCE [LARGE SCALE GENOMIC DNA]</scope>
    <source>
        <strain evidence="5">DF5081</strain>
    </source>
</reference>
<feature type="compositionally biased region" description="Polar residues" evidence="1">
    <location>
        <begin position="884"/>
        <end position="895"/>
    </location>
</feature>
<keyword evidence="2" id="KW-0472">Membrane</keyword>
<dbReference type="AlphaFoldDB" id="A0A8R1IDK7"/>
<keyword evidence="2" id="KW-0812">Transmembrane</keyword>
<dbReference type="SMART" id="SM00453">
    <property type="entry name" value="WSN"/>
    <property type="match status" value="1"/>
</dbReference>
<organism evidence="4 5">
    <name type="scientific">Caenorhabditis japonica</name>
    <dbReference type="NCBI Taxonomy" id="281687"/>
    <lineage>
        <taxon>Eukaryota</taxon>
        <taxon>Metazoa</taxon>
        <taxon>Ecdysozoa</taxon>
        <taxon>Nematoda</taxon>
        <taxon>Chromadorea</taxon>
        <taxon>Rhabditida</taxon>
        <taxon>Rhabditina</taxon>
        <taxon>Rhabditomorpha</taxon>
        <taxon>Rhabditoidea</taxon>
        <taxon>Rhabditidae</taxon>
        <taxon>Peloderinae</taxon>
        <taxon>Caenorhabditis</taxon>
    </lineage>
</organism>
<keyword evidence="5" id="KW-1185">Reference proteome</keyword>
<evidence type="ECO:0000256" key="2">
    <source>
        <dbReference type="SAM" id="Phobius"/>
    </source>
</evidence>
<dbReference type="PANTHER" id="PTHR32525">
    <property type="entry name" value="PROTEIN-TYROSINE-PHOSPHATASE"/>
    <property type="match status" value="1"/>
</dbReference>
<dbReference type="EnsemblMetazoa" id="CJA29217.1">
    <property type="protein sequence ID" value="CJA29217.1"/>
    <property type="gene ID" value="WBGene00184791"/>
</dbReference>
<feature type="region of interest" description="Disordered" evidence="1">
    <location>
        <begin position="884"/>
        <end position="944"/>
    </location>
</feature>
<feature type="domain" description="Domain of unknown function WSN" evidence="3">
    <location>
        <begin position="98"/>
        <end position="167"/>
    </location>
</feature>
<evidence type="ECO:0000313" key="5">
    <source>
        <dbReference type="Proteomes" id="UP000005237"/>
    </source>
</evidence>
<evidence type="ECO:0000313" key="4">
    <source>
        <dbReference type="EnsemblMetazoa" id="CJA29217.1"/>
    </source>
</evidence>
<proteinExistence type="predicted"/>
<keyword evidence="2" id="KW-1133">Transmembrane helix</keyword>
<feature type="region of interest" description="Disordered" evidence="1">
    <location>
        <begin position="965"/>
        <end position="1026"/>
    </location>
</feature>
<feature type="compositionally biased region" description="Basic and acidic residues" evidence="1">
    <location>
        <begin position="918"/>
        <end position="929"/>
    </location>
</feature>
<reference evidence="4" key="2">
    <citation type="submission" date="2022-06" db="UniProtKB">
        <authorList>
            <consortium name="EnsemblMetazoa"/>
        </authorList>
    </citation>
    <scope>IDENTIFICATION</scope>
    <source>
        <strain evidence="4">DF5081</strain>
    </source>
</reference>
<feature type="transmembrane region" description="Helical" evidence="2">
    <location>
        <begin position="828"/>
        <end position="851"/>
    </location>
</feature>
<dbReference type="Pfam" id="PF02206">
    <property type="entry name" value="WSN"/>
    <property type="match status" value="1"/>
</dbReference>
<name>A0A8R1IDK7_CAEJA</name>